<reference evidence="2" key="2">
    <citation type="submission" date="2010-04" db="EMBL/GenBank/DDBJ databases">
        <authorList>
            <person name="Buell R."/>
            <person name="Hamilton J."/>
            <person name="Hostetler J."/>
        </authorList>
    </citation>
    <scope>NUCLEOTIDE SEQUENCE [LARGE SCALE GENOMIC DNA]</scope>
    <source>
        <strain evidence="2">DAOM:BR144</strain>
    </source>
</reference>
<accession>K3WUW5</accession>
<evidence type="ECO:0000313" key="1">
    <source>
        <dbReference type="EnsemblProtists" id="PYU1_T008762"/>
    </source>
</evidence>
<name>K3WUW5_GLOUD</name>
<dbReference type="HOGENOM" id="CLU_1232691_0_0_1"/>
<proteinExistence type="predicted"/>
<dbReference type="VEuPathDB" id="FungiDB:PYU1_G008744"/>
<dbReference type="eggNOG" id="ENOG502T05F">
    <property type="taxonomic scope" value="Eukaryota"/>
</dbReference>
<reference evidence="2" key="1">
    <citation type="journal article" date="2010" name="Genome Biol.">
        <title>Genome sequence of the necrotrophic plant pathogen Pythium ultimum reveals original pathogenicity mechanisms and effector repertoire.</title>
        <authorList>
            <person name="Levesque C.A."/>
            <person name="Brouwer H."/>
            <person name="Cano L."/>
            <person name="Hamilton J.P."/>
            <person name="Holt C."/>
            <person name="Huitema E."/>
            <person name="Raffaele S."/>
            <person name="Robideau G.P."/>
            <person name="Thines M."/>
            <person name="Win J."/>
            <person name="Zerillo M.M."/>
            <person name="Beakes G.W."/>
            <person name="Boore J.L."/>
            <person name="Busam D."/>
            <person name="Dumas B."/>
            <person name="Ferriera S."/>
            <person name="Fuerstenberg S.I."/>
            <person name="Gachon C.M."/>
            <person name="Gaulin E."/>
            <person name="Govers F."/>
            <person name="Grenville-Briggs L."/>
            <person name="Horner N."/>
            <person name="Hostetler J."/>
            <person name="Jiang R.H."/>
            <person name="Johnson J."/>
            <person name="Krajaejun T."/>
            <person name="Lin H."/>
            <person name="Meijer H.J."/>
            <person name="Moore B."/>
            <person name="Morris P."/>
            <person name="Phuntmart V."/>
            <person name="Puiu D."/>
            <person name="Shetty J."/>
            <person name="Stajich J.E."/>
            <person name="Tripathy S."/>
            <person name="Wawra S."/>
            <person name="van West P."/>
            <person name="Whitty B.R."/>
            <person name="Coutinho P.M."/>
            <person name="Henrissat B."/>
            <person name="Martin F."/>
            <person name="Thomas P.D."/>
            <person name="Tyler B.M."/>
            <person name="De Vries R.P."/>
            <person name="Kamoun S."/>
            <person name="Yandell M."/>
            <person name="Tisserat N."/>
            <person name="Buell C.R."/>
        </authorList>
    </citation>
    <scope>NUCLEOTIDE SEQUENCE</scope>
    <source>
        <strain evidence="2">DAOM:BR144</strain>
    </source>
</reference>
<dbReference type="Proteomes" id="UP000019132">
    <property type="component" value="Unassembled WGS sequence"/>
</dbReference>
<evidence type="ECO:0000313" key="2">
    <source>
        <dbReference type="Proteomes" id="UP000019132"/>
    </source>
</evidence>
<dbReference type="EnsemblProtists" id="PYU1_T008762">
    <property type="protein sequence ID" value="PYU1_T008762"/>
    <property type="gene ID" value="PYU1_G008744"/>
</dbReference>
<sequence>MPLFGVHAFTHARNALLWLHGAWNSTSATAIRQAWAKSNYLPTHLLPELSDDLAQPLDTTIYGEFLELLTTLSTKKDLAAKLGLDNIGDTEQVATELISLDEPETSGSDDVNDDEIVMESLSAQGLIRDSHRLQGGVLGDAIPDIASISDACGTVEKLLRFMDKANYEQLPATDRRMGRNNLLALHRILLKARAKERSSTAYTV</sequence>
<dbReference type="AlphaFoldDB" id="K3WUW5"/>
<keyword evidence="2" id="KW-1185">Reference proteome</keyword>
<protein>
    <submittedName>
        <fullName evidence="1">Uncharacterized protein</fullName>
    </submittedName>
</protein>
<reference evidence="1" key="3">
    <citation type="submission" date="2015-02" db="UniProtKB">
        <authorList>
            <consortium name="EnsemblProtists"/>
        </authorList>
    </citation>
    <scope>IDENTIFICATION</scope>
    <source>
        <strain evidence="1">DAOM BR144</strain>
    </source>
</reference>
<organism evidence="1 2">
    <name type="scientific">Globisporangium ultimum (strain ATCC 200006 / CBS 805.95 / DAOM BR144)</name>
    <name type="common">Pythium ultimum</name>
    <dbReference type="NCBI Taxonomy" id="431595"/>
    <lineage>
        <taxon>Eukaryota</taxon>
        <taxon>Sar</taxon>
        <taxon>Stramenopiles</taxon>
        <taxon>Oomycota</taxon>
        <taxon>Peronosporomycetes</taxon>
        <taxon>Pythiales</taxon>
        <taxon>Pythiaceae</taxon>
        <taxon>Globisporangium</taxon>
    </lineage>
</organism>
<dbReference type="InParanoid" id="K3WUW5"/>
<dbReference type="EMBL" id="GL376558">
    <property type="status" value="NOT_ANNOTATED_CDS"/>
    <property type="molecule type" value="Genomic_DNA"/>
</dbReference>